<proteinExistence type="predicted"/>
<evidence type="ECO:0000259" key="1">
    <source>
        <dbReference type="Pfam" id="PF02900"/>
    </source>
</evidence>
<evidence type="ECO:0000313" key="2">
    <source>
        <dbReference type="EMBL" id="MUG72738.1"/>
    </source>
</evidence>
<name>A0A7X2ZDA9_9BACL</name>
<evidence type="ECO:0000313" key="3">
    <source>
        <dbReference type="Proteomes" id="UP000450917"/>
    </source>
</evidence>
<dbReference type="InterPro" id="IPR004183">
    <property type="entry name" value="Xdiol_dOase_suB"/>
</dbReference>
<gene>
    <name evidence="2" type="ORF">GNP93_18910</name>
</gene>
<dbReference type="Proteomes" id="UP000450917">
    <property type="component" value="Unassembled WGS sequence"/>
</dbReference>
<sequence>MARIVFAAAVAHTALILRAKDKAPQEQMERVYKAFGEIRRRLEESGAETVILFSAEHMKSFFLDNMPSLCIGTGEKAQGWGEAGVPPYSVDLDLDLSQHVLQYGLDQEFDLAYSYEMRLDHGFMVPLHFLTPQMNIPVVPVFMNAASPPIAPLHRLYHFGKMVADAVNGWEKDRKVALVATGGISHWVAVPRMGEIAESFDRRFLELLLHHRDEEILGWSNAHIEEEAGNGALEIKSWMALAGALPQGRRELICYEPVEAWGTGIALIDFGAVIK</sequence>
<reference evidence="2 3" key="1">
    <citation type="submission" date="2019-11" db="EMBL/GenBank/DDBJ databases">
        <title>Draft genome sequences of five Paenibacillus species of dairy origin.</title>
        <authorList>
            <person name="Olajide A.M."/>
            <person name="Chen S."/>
            <person name="Lapointe G."/>
        </authorList>
    </citation>
    <scope>NUCLEOTIDE SEQUENCE [LARGE SCALE GENOMIC DNA]</scope>
    <source>
        <strain evidence="2 3">2CS3</strain>
    </source>
</reference>
<feature type="domain" description="Extradiol ring-cleavage dioxygenase class III enzyme subunit B" evidence="1">
    <location>
        <begin position="8"/>
        <end position="265"/>
    </location>
</feature>
<protein>
    <recommendedName>
        <fullName evidence="1">Extradiol ring-cleavage dioxygenase class III enzyme subunit B domain-containing protein</fullName>
    </recommendedName>
</protein>
<comment type="caution">
    <text evidence="2">The sequence shown here is derived from an EMBL/GenBank/DDBJ whole genome shotgun (WGS) entry which is preliminary data.</text>
</comment>
<keyword evidence="3" id="KW-1185">Reference proteome</keyword>
<dbReference type="AlphaFoldDB" id="A0A7X2ZDA9"/>
<dbReference type="CDD" id="cd07359">
    <property type="entry name" value="PCA_45_Doxase_B_like"/>
    <property type="match status" value="1"/>
</dbReference>
<dbReference type="GO" id="GO:0008198">
    <property type="term" value="F:ferrous iron binding"/>
    <property type="evidence" value="ECO:0007669"/>
    <property type="project" value="InterPro"/>
</dbReference>
<dbReference type="GO" id="GO:0016702">
    <property type="term" value="F:oxidoreductase activity, acting on single donors with incorporation of molecular oxygen, incorporation of two atoms of oxygen"/>
    <property type="evidence" value="ECO:0007669"/>
    <property type="project" value="UniProtKB-ARBA"/>
</dbReference>
<dbReference type="RefSeq" id="WP_127609887.1">
    <property type="nucleotide sequence ID" value="NZ_JARTHJ010000065.1"/>
</dbReference>
<organism evidence="2 3">
    <name type="scientific">Paenibacillus validus</name>
    <dbReference type="NCBI Taxonomy" id="44253"/>
    <lineage>
        <taxon>Bacteria</taxon>
        <taxon>Bacillati</taxon>
        <taxon>Bacillota</taxon>
        <taxon>Bacilli</taxon>
        <taxon>Bacillales</taxon>
        <taxon>Paenibacillaceae</taxon>
        <taxon>Paenibacillus</taxon>
    </lineage>
</organism>
<accession>A0A7X2ZDA9</accession>
<dbReference type="Pfam" id="PF02900">
    <property type="entry name" value="LigB"/>
    <property type="match status" value="1"/>
</dbReference>
<dbReference type="SUPFAM" id="SSF53213">
    <property type="entry name" value="LigB-like"/>
    <property type="match status" value="1"/>
</dbReference>
<dbReference type="Gene3D" id="3.40.830.10">
    <property type="entry name" value="LigB-like"/>
    <property type="match status" value="1"/>
</dbReference>
<dbReference type="EMBL" id="WNZX01000017">
    <property type="protein sequence ID" value="MUG72738.1"/>
    <property type="molecule type" value="Genomic_DNA"/>
</dbReference>